<evidence type="ECO:0000313" key="3">
    <source>
        <dbReference type="EMBL" id="MBQ0931168.1"/>
    </source>
</evidence>
<sequence length="440" mass="46961">MDDTTIRQAVIVAYQRLSAGVGRCGLRWVQAQGECLALGFDPLQRSRRRLPRRLMVNGCPVPLAWFAAPQPMRAQAWMRIEASPSSPMGSGTLAAVLRSRDSPDTLLGLTAGHVLNHGRFGDAVVVHPADAAQPVVSGQLYDWLPDVGVGLSVDLDAALVTLPANAIDLLADRLDWPRAARRDVPVFSPVTLLTRHHRIGGELQWPLTTLVQAGPQQYTMNNALCYQLDGSSVPGDSGAPLWDDEEQLIGVHLGAAPAGAAGNGVGTPIARVLDWAEADVVTRSSLGALALGTTVSTPAPVLPNLGDDDTVARTLWGEARNQGTTGMEAVAHVIFNRQADRRWRGKGGLAAICLQPAQFSCWNAKDPNRRLCLTVDNSDPAFVLAQAAVAQVRAARVADPSADPTHGATHYHAKGVLPFWAPAGEHTVTIGQHLFYRNVP</sequence>
<dbReference type="Gene3D" id="2.40.10.10">
    <property type="entry name" value="Trypsin-like serine proteases"/>
    <property type="match status" value="1"/>
</dbReference>
<dbReference type="InterPro" id="IPR042047">
    <property type="entry name" value="SleB_dom1"/>
</dbReference>
<evidence type="ECO:0000313" key="4">
    <source>
        <dbReference type="Proteomes" id="UP000676246"/>
    </source>
</evidence>
<dbReference type="AlphaFoldDB" id="A0A940Y959"/>
<dbReference type="InterPro" id="IPR011105">
    <property type="entry name" value="Cell_wall_hydrolase_SleB"/>
</dbReference>
<gene>
    <name evidence="3" type="ORF">KAK03_11785</name>
</gene>
<feature type="domain" description="Cell wall hydrolase SleB" evidence="2">
    <location>
        <begin position="322"/>
        <end position="436"/>
    </location>
</feature>
<proteinExistence type="predicted"/>
<feature type="domain" description="Peptidase S1" evidence="1">
    <location>
        <begin position="109"/>
        <end position="275"/>
    </location>
</feature>
<dbReference type="Pfam" id="PF00089">
    <property type="entry name" value="Trypsin"/>
    <property type="match status" value="1"/>
</dbReference>
<comment type="caution">
    <text evidence="3">The sequence shown here is derived from an EMBL/GenBank/DDBJ whole genome shotgun (WGS) entry which is preliminary data.</text>
</comment>
<dbReference type="EMBL" id="JAGQDD010000007">
    <property type="protein sequence ID" value="MBQ0931168.1"/>
    <property type="molecule type" value="Genomic_DNA"/>
</dbReference>
<dbReference type="SUPFAM" id="SSF50494">
    <property type="entry name" value="Trypsin-like serine proteases"/>
    <property type="match status" value="1"/>
</dbReference>
<name>A0A940Y959_9BURK</name>
<reference evidence="3 4" key="1">
    <citation type="submission" date="2021-04" db="EMBL/GenBank/DDBJ databases">
        <title>The genome sequence of Ideonella sp. 3Y2.</title>
        <authorList>
            <person name="Liu Y."/>
        </authorList>
    </citation>
    <scope>NUCLEOTIDE SEQUENCE [LARGE SCALE GENOMIC DNA]</scope>
    <source>
        <strain evidence="3 4">3Y2</strain>
    </source>
</reference>
<dbReference type="GO" id="GO:0006508">
    <property type="term" value="P:proteolysis"/>
    <property type="evidence" value="ECO:0007669"/>
    <property type="project" value="InterPro"/>
</dbReference>
<dbReference type="InterPro" id="IPR001254">
    <property type="entry name" value="Trypsin_dom"/>
</dbReference>
<dbReference type="Proteomes" id="UP000676246">
    <property type="component" value="Unassembled WGS sequence"/>
</dbReference>
<dbReference type="Gene3D" id="1.10.10.2520">
    <property type="entry name" value="Cell wall hydrolase SleB, domain 1"/>
    <property type="match status" value="1"/>
</dbReference>
<dbReference type="InterPro" id="IPR043504">
    <property type="entry name" value="Peptidase_S1_PA_chymotrypsin"/>
</dbReference>
<evidence type="ECO:0000259" key="2">
    <source>
        <dbReference type="Pfam" id="PF07486"/>
    </source>
</evidence>
<keyword evidence="4" id="KW-1185">Reference proteome</keyword>
<dbReference type="GO" id="GO:0004252">
    <property type="term" value="F:serine-type endopeptidase activity"/>
    <property type="evidence" value="ECO:0007669"/>
    <property type="project" value="InterPro"/>
</dbReference>
<protein>
    <submittedName>
        <fullName evidence="3">Cell wall hydrolase</fullName>
    </submittedName>
</protein>
<organism evidence="3 4">
    <name type="scientific">Ideonella alba</name>
    <dbReference type="NCBI Taxonomy" id="2824118"/>
    <lineage>
        <taxon>Bacteria</taxon>
        <taxon>Pseudomonadati</taxon>
        <taxon>Pseudomonadota</taxon>
        <taxon>Betaproteobacteria</taxon>
        <taxon>Burkholderiales</taxon>
        <taxon>Sphaerotilaceae</taxon>
        <taxon>Ideonella</taxon>
    </lineage>
</organism>
<evidence type="ECO:0000259" key="1">
    <source>
        <dbReference type="Pfam" id="PF00089"/>
    </source>
</evidence>
<dbReference type="RefSeq" id="WP_210854153.1">
    <property type="nucleotide sequence ID" value="NZ_JAGQDD010000007.1"/>
</dbReference>
<keyword evidence="3" id="KW-0378">Hydrolase</keyword>
<dbReference type="InterPro" id="IPR009003">
    <property type="entry name" value="Peptidase_S1_PA"/>
</dbReference>
<accession>A0A940Y959</accession>
<dbReference type="Pfam" id="PF07486">
    <property type="entry name" value="Hydrolase_2"/>
    <property type="match status" value="1"/>
</dbReference>